<dbReference type="AlphaFoldDB" id="A0AA51QWS5"/>
<dbReference type="PANTHER" id="PTHR34825:SF1">
    <property type="entry name" value="AAA-ATPASE-LIKE DOMAIN-CONTAINING PROTEIN"/>
    <property type="match status" value="1"/>
</dbReference>
<accession>A0AA51QWS5</accession>
<feature type="domain" description="AAA-ATPase-like" evidence="1">
    <location>
        <begin position="6"/>
        <end position="201"/>
    </location>
</feature>
<evidence type="ECO:0000313" key="2">
    <source>
        <dbReference type="EMBL" id="WML86528.1"/>
    </source>
</evidence>
<dbReference type="InterPro" id="IPR027417">
    <property type="entry name" value="P-loop_NTPase"/>
</dbReference>
<organism evidence="2">
    <name type="scientific">Thiothrix subterranea</name>
    <dbReference type="NCBI Taxonomy" id="2735563"/>
    <lineage>
        <taxon>Bacteria</taxon>
        <taxon>Pseudomonadati</taxon>
        <taxon>Pseudomonadota</taxon>
        <taxon>Gammaproteobacteria</taxon>
        <taxon>Thiotrichales</taxon>
        <taxon>Thiotrichaceae</taxon>
        <taxon>Thiothrix</taxon>
    </lineage>
</organism>
<dbReference type="PANTHER" id="PTHR34825">
    <property type="entry name" value="CONSERVED PROTEIN, WITH A WEAK D-GALACTARATE DEHYDRATASE/ALTRONATE HYDROLASE DOMAIN"/>
    <property type="match status" value="1"/>
</dbReference>
<proteinExistence type="predicted"/>
<sequence>MLQRLPVGIQTFSELREGNYLYVDKTEAILRLITQGKYFFLSRPRRFGKSLLLSTIKSIYQGRRDLFSDLWIAQQRDWSKVNSVIHLSFASISYRELGLEEAIRVQLQATAAEHGVSFTNSDSISRMFAELLEKLADQHGKVVVLIDEYDKPLIDYLDDIPLAKANQQVMKTFYSVIKDSDPYIEFLLITGVSKFSRVSLFSDLNNLYDLTLDLDFANLLGYTQTELIHYFTPYLPAVMQRTKLDEPALWAKIQEWYNGYTWDLETAIYNPFSILNFFQAKAFRNFWFETGTPTFLPKLMRREKVYRLDDLDVVEAALGNYDIERLQLTPVLFQTGYLTLKSRDEYGLYRLDYPNHEVQASMTLYLMAEWAHEEPARTTPMVIKLHKAFLANDMEAVIDIIKTVFKKIPYPIFIQDREAYYHSLIYLTFFYLGQFAEAEVNESNARVDCVVKTPAHIYVIEFKLDETAQVAMRQIKSRDYAGAFRDDPRPKVLLGINFSSRLKSVDDWLVENA</sequence>
<name>A0AA51QWS5_9GAMM</name>
<dbReference type="InterPro" id="IPR012547">
    <property type="entry name" value="PDDEXK_9"/>
</dbReference>
<dbReference type="EMBL" id="CP133217">
    <property type="protein sequence ID" value="WML86528.1"/>
    <property type="molecule type" value="Genomic_DNA"/>
</dbReference>
<evidence type="ECO:0000259" key="1">
    <source>
        <dbReference type="Pfam" id="PF09820"/>
    </source>
</evidence>
<dbReference type="InterPro" id="IPR018631">
    <property type="entry name" value="AAA-ATPase-like_dom"/>
</dbReference>
<dbReference type="Gene3D" id="3.40.50.300">
    <property type="entry name" value="P-loop containing nucleotide triphosphate hydrolases"/>
    <property type="match status" value="1"/>
</dbReference>
<protein>
    <submittedName>
        <fullName evidence="2">AAA family ATPase</fullName>
    </submittedName>
</protein>
<dbReference type="Pfam" id="PF08011">
    <property type="entry name" value="PDDEXK_9"/>
    <property type="match status" value="1"/>
</dbReference>
<dbReference type="SUPFAM" id="SSF52540">
    <property type="entry name" value="P-loop containing nucleoside triphosphate hydrolases"/>
    <property type="match status" value="1"/>
</dbReference>
<dbReference type="Pfam" id="PF09820">
    <property type="entry name" value="AAA-ATPase_like"/>
    <property type="match status" value="1"/>
</dbReference>
<reference evidence="2" key="1">
    <citation type="submission" date="2023-08" db="EMBL/GenBank/DDBJ databases">
        <title>New molecular markers tilS and rpoB for phylogenetic and monitoring studies of the genus Thiothrix biodiversity.</title>
        <authorList>
            <person name="Ravin N.V."/>
            <person name="Smolyakov D."/>
            <person name="Markov N.D."/>
            <person name="Beletsky A.V."/>
            <person name="Mardanov A.V."/>
            <person name="Rudenko T.S."/>
            <person name="Grabovich M.Y."/>
        </authorList>
    </citation>
    <scope>NUCLEOTIDE SEQUENCE</scope>
    <source>
        <strain evidence="2">DNT52</strain>
    </source>
</reference>
<dbReference type="Proteomes" id="UP001229862">
    <property type="component" value="Chromosome"/>
</dbReference>
<gene>
    <name evidence="2" type="ORF">RCG00_19870</name>
</gene>
<dbReference type="RefSeq" id="WP_308871893.1">
    <property type="nucleotide sequence ID" value="NZ_CP133217.1"/>
</dbReference>